<keyword evidence="2" id="KW-1133">Transmembrane helix</keyword>
<evidence type="ECO:0000313" key="5">
    <source>
        <dbReference type="Proteomes" id="UP000238565"/>
    </source>
</evidence>
<gene>
    <name evidence="4" type="ORF">C3729_08610</name>
</gene>
<dbReference type="Pfam" id="PF05569">
    <property type="entry name" value="Peptidase_M56"/>
    <property type="match status" value="1"/>
</dbReference>
<feature type="transmembrane region" description="Helical" evidence="2">
    <location>
        <begin position="86"/>
        <end position="107"/>
    </location>
</feature>
<keyword evidence="2" id="KW-0472">Membrane</keyword>
<dbReference type="PANTHER" id="PTHR34978:SF3">
    <property type="entry name" value="SLR0241 PROTEIN"/>
    <property type="match status" value="1"/>
</dbReference>
<dbReference type="CDD" id="cd07341">
    <property type="entry name" value="M56_BlaR1_MecR1_like"/>
    <property type="match status" value="1"/>
</dbReference>
<dbReference type="InterPro" id="IPR008756">
    <property type="entry name" value="Peptidase_M56"/>
</dbReference>
<feature type="coiled-coil region" evidence="1">
    <location>
        <begin position="491"/>
        <end position="535"/>
    </location>
</feature>
<feature type="transmembrane region" description="Helical" evidence="2">
    <location>
        <begin position="37"/>
        <end position="59"/>
    </location>
</feature>
<dbReference type="Proteomes" id="UP000238565">
    <property type="component" value="Unassembled WGS sequence"/>
</dbReference>
<feature type="coiled-coil region" evidence="1">
    <location>
        <begin position="285"/>
        <end position="357"/>
    </location>
</feature>
<evidence type="ECO:0000256" key="1">
    <source>
        <dbReference type="SAM" id="Coils"/>
    </source>
</evidence>
<evidence type="ECO:0000259" key="3">
    <source>
        <dbReference type="Pfam" id="PF05569"/>
    </source>
</evidence>
<evidence type="ECO:0000256" key="2">
    <source>
        <dbReference type="SAM" id="Phobius"/>
    </source>
</evidence>
<name>A0A2S7I4L4_9FLAO</name>
<reference evidence="4 5" key="1">
    <citation type="submission" date="2018-02" db="EMBL/GenBank/DDBJ databases">
        <title>Draft genome sequence of bacterial isolates from marine environment.</title>
        <authorList>
            <person name="Singh S.K."/>
            <person name="Hill R."/>
            <person name="Major S."/>
            <person name="Cai H."/>
            <person name="Li Y."/>
        </authorList>
    </citation>
    <scope>NUCLEOTIDE SEQUENCE [LARGE SCALE GENOMIC DNA]</scope>
    <source>
        <strain evidence="4 5">IMET F</strain>
    </source>
</reference>
<dbReference type="RefSeq" id="WP_104793792.1">
    <property type="nucleotide sequence ID" value="NZ_PTPZ01000004.1"/>
</dbReference>
<feature type="domain" description="Peptidase M56" evidence="3">
    <location>
        <begin position="160"/>
        <end position="253"/>
    </location>
</feature>
<dbReference type="PANTHER" id="PTHR34978">
    <property type="entry name" value="POSSIBLE SENSOR-TRANSDUCER PROTEIN BLAR"/>
    <property type="match status" value="1"/>
</dbReference>
<accession>A0A2S7I4L4</accession>
<proteinExistence type="predicted"/>
<dbReference type="AlphaFoldDB" id="A0A2S7I4L4"/>
<dbReference type="EMBL" id="PTPZ01000004">
    <property type="protein sequence ID" value="PPZ91474.1"/>
    <property type="molecule type" value="Genomic_DNA"/>
</dbReference>
<dbReference type="InterPro" id="IPR052173">
    <property type="entry name" value="Beta-lactam_resp_regulator"/>
</dbReference>
<protein>
    <recommendedName>
        <fullName evidence="3">Peptidase M56 domain-containing protein</fullName>
    </recommendedName>
</protein>
<keyword evidence="2" id="KW-0812">Transmembrane</keyword>
<organism evidence="4 5">
    <name type="scientific">Cloacibacterium normanense</name>
    <dbReference type="NCBI Taxonomy" id="237258"/>
    <lineage>
        <taxon>Bacteria</taxon>
        <taxon>Pseudomonadati</taxon>
        <taxon>Bacteroidota</taxon>
        <taxon>Flavobacteriia</taxon>
        <taxon>Flavobacteriales</taxon>
        <taxon>Weeksellaceae</taxon>
    </lineage>
</organism>
<comment type="caution">
    <text evidence="4">The sequence shown here is derived from an EMBL/GenBank/DDBJ whole genome shotgun (WGS) entry which is preliminary data.</text>
</comment>
<feature type="transmembrane region" description="Helical" evidence="2">
    <location>
        <begin position="262"/>
        <end position="281"/>
    </location>
</feature>
<sequence length="630" mass="72781">METIFLYFGKMILVSAVMSAYYLLFLRDKTFHHYNRFYLLGTMVLSLLLPLLKVEYFTIETDSRILLLLNQFNQNSSQEVGISFNFWNFGALILGIVSFFLLAKLTLGLVKIHQLKKEFPKESIEGITFYNTNLHDAPFSFFRNLFWKKSILINSDLGKQILKHEMVHIEQKHSFDKLFVQIIQSLFWFNPIFYFIKKEITLIHEYLADKKAVKNADTRAFAQMLLASNFSGNVLPATSPFLSSNLKKRLKMLTQKNTKYSYARRILALPILFGVSFALLVNAKNIEIKKQNKAIEVAVQELKKDTVKEKDVQKLLEAQQAKINKASEKIKKENEKIATLSEQTRKKSEELQKIAKEKGADSYDYELKAKELENLGNEIDRIANSDGYKDEISFLMEMKNGLDQIEGFKLNNLEFNKELDNGLEYKIFVDNTSNNFSSMKELEKKLNSKEFKNGIVKIKKVEFHKKNDGKVQSFPPMNIENFNWTDKSKLSKAQQKKLEKLSKERRDLAQKQAELAKKQAEIAKQQAEISRKYAQNNPWIITVDANVPKDGVVNVSADKIKYNLTTKNSEVEGLKSMKVFSDKSIKYYINGKLSTKEEMDKLNPNDIATVNVNKNVNNGKEEGEIRIQTK</sequence>
<feature type="transmembrane region" description="Helical" evidence="2">
    <location>
        <begin position="6"/>
        <end position="25"/>
    </location>
</feature>
<evidence type="ECO:0000313" key="4">
    <source>
        <dbReference type="EMBL" id="PPZ91474.1"/>
    </source>
</evidence>
<keyword evidence="1" id="KW-0175">Coiled coil</keyword>